<protein>
    <submittedName>
        <fullName evidence="2">Uncharacterized protein</fullName>
    </submittedName>
</protein>
<dbReference type="Proteomes" id="UP000005204">
    <property type="component" value="Unassembled WGS sequence"/>
</dbReference>
<feature type="compositionally biased region" description="Basic and acidic residues" evidence="1">
    <location>
        <begin position="1"/>
        <end position="10"/>
    </location>
</feature>
<sequence length="171" mass="20638">MENSEKENKITETPMEDENNEEPDWPHIPKFKKHKGRLVSEMRELMYGYAQHRRMDIYKRLLQVELCRNIALIHEENGYDCMDVENRPRGCAVFKHAYRERYPAANDHLIFQKINRTIRDSMWPNRLGFSYTLRDILRSVNPNQMQQYRQIDYNDTVFTPQQIRDMDTGPL</sequence>
<organism evidence="2 3">
    <name type="scientific">Bombyx mori</name>
    <name type="common">Silk moth</name>
    <dbReference type="NCBI Taxonomy" id="7091"/>
    <lineage>
        <taxon>Eukaryota</taxon>
        <taxon>Metazoa</taxon>
        <taxon>Ecdysozoa</taxon>
        <taxon>Arthropoda</taxon>
        <taxon>Hexapoda</taxon>
        <taxon>Insecta</taxon>
        <taxon>Pterygota</taxon>
        <taxon>Neoptera</taxon>
        <taxon>Endopterygota</taxon>
        <taxon>Lepidoptera</taxon>
        <taxon>Glossata</taxon>
        <taxon>Ditrysia</taxon>
        <taxon>Bombycoidea</taxon>
        <taxon>Bombycidae</taxon>
        <taxon>Bombycinae</taxon>
        <taxon>Bombyx</taxon>
    </lineage>
</organism>
<reference evidence="3" key="1">
    <citation type="journal article" date="2008" name="Insect Biochem. Mol. Biol.">
        <title>The genome of a lepidopteran model insect, the silkworm Bombyx mori.</title>
        <authorList>
            <consortium name="International Silkworm Genome Consortium"/>
        </authorList>
    </citation>
    <scope>NUCLEOTIDE SEQUENCE [LARGE SCALE GENOMIC DNA]</scope>
    <source>
        <strain evidence="3">p50T</strain>
    </source>
</reference>
<keyword evidence="3" id="KW-1185">Reference proteome</keyword>
<dbReference type="RefSeq" id="XP_004923124.1">
    <property type="nucleotide sequence ID" value="XM_004923067.3"/>
</dbReference>
<feature type="region of interest" description="Disordered" evidence="1">
    <location>
        <begin position="1"/>
        <end position="29"/>
    </location>
</feature>
<proteinExistence type="predicted"/>
<evidence type="ECO:0000313" key="2">
    <source>
        <dbReference type="EnsemblMetazoa" id="XP_004923124.1"/>
    </source>
</evidence>
<evidence type="ECO:0000313" key="3">
    <source>
        <dbReference type="Proteomes" id="UP000005204"/>
    </source>
</evidence>
<name>A0A8R2AFF6_BOMMO</name>
<accession>A0A8R2AFF6</accession>
<feature type="compositionally biased region" description="Acidic residues" evidence="1">
    <location>
        <begin position="14"/>
        <end position="23"/>
    </location>
</feature>
<dbReference type="EnsemblMetazoa" id="XM_004923067.2">
    <property type="protein sequence ID" value="XP_004923124.1"/>
    <property type="gene ID" value="LOC101737900"/>
</dbReference>
<reference evidence="2" key="2">
    <citation type="submission" date="2022-06" db="UniProtKB">
        <authorList>
            <consortium name="EnsemblMetazoa"/>
        </authorList>
    </citation>
    <scope>IDENTIFICATION</scope>
    <source>
        <strain evidence="2">p50T (Dazao)</strain>
    </source>
</reference>
<dbReference type="GeneID" id="101737900"/>
<evidence type="ECO:0000256" key="1">
    <source>
        <dbReference type="SAM" id="MobiDB-lite"/>
    </source>
</evidence>
<dbReference type="AlphaFoldDB" id="A0A8R2AFF6"/>
<dbReference type="KEGG" id="bmor:101737900"/>